<dbReference type="Proteomes" id="UP000836597">
    <property type="component" value="Chromosome"/>
</dbReference>
<evidence type="ECO:0000313" key="4">
    <source>
        <dbReference type="Proteomes" id="UP001071230"/>
    </source>
</evidence>
<gene>
    <name evidence="2" type="ORF">DEACI_2498</name>
    <name evidence="3" type="ORF">DEACI_3829</name>
</gene>
<dbReference type="Proteomes" id="UP001071230">
    <property type="component" value="Unassembled WGS sequence"/>
</dbReference>
<organism evidence="2">
    <name type="scientific">Acididesulfobacillus acetoxydans</name>
    <dbReference type="NCBI Taxonomy" id="1561005"/>
    <lineage>
        <taxon>Bacteria</taxon>
        <taxon>Bacillati</taxon>
        <taxon>Bacillota</taxon>
        <taxon>Clostridia</taxon>
        <taxon>Eubacteriales</taxon>
        <taxon>Peptococcaceae</taxon>
        <taxon>Acididesulfobacillus</taxon>
    </lineage>
</organism>
<dbReference type="EMBL" id="LR746496">
    <property type="protein sequence ID" value="CAA7601829.1"/>
    <property type="molecule type" value="Genomic_DNA"/>
</dbReference>
<dbReference type="KEGG" id="aacx:DEACI_2498"/>
<sequence length="189" mass="21007">MSVSGPQPPTEKTKGRFRARLKPPAVLKPVRQKLLRPGSLLILFAVLLVLTASPWLYRESWLSPFSTLGIPNRTLHPHAFTAVGYIPAGNPAHPRFTANFSLTQDLLRDLEAASLVPAAQNPQMAADDPVRHFVLHRASSRFHTATDFALTYDDNSGLVRFGGEYFKVNQATQVLLDSLPDKMQPGWWP</sequence>
<evidence type="ECO:0000256" key="1">
    <source>
        <dbReference type="SAM" id="Phobius"/>
    </source>
</evidence>
<evidence type="ECO:0000313" key="3">
    <source>
        <dbReference type="EMBL" id="CEJ09345.1"/>
    </source>
</evidence>
<dbReference type="AlphaFoldDB" id="A0A8S0W8G7"/>
<dbReference type="RefSeq" id="WP_240985301.1">
    <property type="nucleotide sequence ID" value="NZ_CDGJ01000125.1"/>
</dbReference>
<feature type="transmembrane region" description="Helical" evidence="1">
    <location>
        <begin position="38"/>
        <end position="57"/>
    </location>
</feature>
<name>A0A8S0W8G7_9FIRM</name>
<protein>
    <submittedName>
        <fullName evidence="2">Uncharacterized protein</fullName>
    </submittedName>
</protein>
<reference evidence="3" key="1">
    <citation type="submission" date="2014-11" db="EMBL/GenBank/DDBJ databases">
        <authorList>
            <person name="Hornung B.V."/>
        </authorList>
    </citation>
    <scope>NUCLEOTIDE SEQUENCE</scope>
    <source>
        <strain evidence="3">INE</strain>
    </source>
</reference>
<keyword evidence="4" id="KW-1185">Reference proteome</keyword>
<accession>A0A8S0W8G7</accession>
<evidence type="ECO:0000313" key="2">
    <source>
        <dbReference type="EMBL" id="CAA7601829.1"/>
    </source>
</evidence>
<reference evidence="2" key="2">
    <citation type="submission" date="2020-01" db="EMBL/GenBank/DDBJ databases">
        <authorList>
            <person name="Hornung B."/>
        </authorList>
    </citation>
    <scope>NUCLEOTIDE SEQUENCE</scope>
    <source>
        <strain evidence="2">PacBioINE</strain>
    </source>
</reference>
<keyword evidence="1" id="KW-0472">Membrane</keyword>
<keyword evidence="1" id="KW-0812">Transmembrane</keyword>
<proteinExistence type="predicted"/>
<dbReference type="EMBL" id="CDGJ01000125">
    <property type="protein sequence ID" value="CEJ09345.1"/>
    <property type="molecule type" value="Genomic_DNA"/>
</dbReference>
<keyword evidence="1" id="KW-1133">Transmembrane helix</keyword>